<name>A0AB38YJH7_9GAMM</name>
<dbReference type="AlphaFoldDB" id="A0AB38YJH7"/>
<accession>A0AB38YJH7</accession>
<dbReference type="RefSeq" id="WP_304996539.1">
    <property type="nucleotide sequence ID" value="NZ_CP101717.1"/>
</dbReference>
<proteinExistence type="inferred from homology"/>
<evidence type="ECO:0000256" key="4">
    <source>
        <dbReference type="PIRSR" id="PIRSR006278-1"/>
    </source>
</evidence>
<evidence type="ECO:0000256" key="3">
    <source>
        <dbReference type="ARBA" id="ARBA00022898"/>
    </source>
</evidence>
<protein>
    <submittedName>
        <fullName evidence="7">Pyridoxal-phosphate dependent enzyme</fullName>
    </submittedName>
</protein>
<comment type="cofactor">
    <cofactor evidence="1">
        <name>pyridoxal 5'-phosphate</name>
        <dbReference type="ChEBI" id="CHEBI:597326"/>
    </cofactor>
</comment>
<gene>
    <name evidence="7" type="ORF">NFC81_05575</name>
</gene>
<dbReference type="SUPFAM" id="SSF53686">
    <property type="entry name" value="Tryptophan synthase beta subunit-like PLP-dependent enzymes"/>
    <property type="match status" value="1"/>
</dbReference>
<feature type="domain" description="Tryptophan synthase beta chain-like PALP" evidence="6">
    <location>
        <begin position="12"/>
        <end position="276"/>
    </location>
</feature>
<dbReference type="InterPro" id="IPR036052">
    <property type="entry name" value="TrpB-like_PALP_sf"/>
</dbReference>
<dbReference type="PANTHER" id="PTHR43780">
    <property type="entry name" value="1-AMINOCYCLOPROPANE-1-CARBOXYLATE DEAMINASE-RELATED"/>
    <property type="match status" value="1"/>
</dbReference>
<dbReference type="Pfam" id="PF00291">
    <property type="entry name" value="PALP"/>
    <property type="match status" value="1"/>
</dbReference>
<dbReference type="InterPro" id="IPR027278">
    <property type="entry name" value="ACCD_DCysDesulf"/>
</dbReference>
<dbReference type="EMBL" id="CP101717">
    <property type="protein sequence ID" value="WLD59248.1"/>
    <property type="molecule type" value="Genomic_DNA"/>
</dbReference>
<evidence type="ECO:0000259" key="6">
    <source>
        <dbReference type="Pfam" id="PF00291"/>
    </source>
</evidence>
<dbReference type="PANTHER" id="PTHR43780:SF2">
    <property type="entry name" value="1-AMINOCYCLOPROPANE-1-CARBOXYLATE DEAMINASE-RELATED"/>
    <property type="match status" value="1"/>
</dbReference>
<dbReference type="InterPro" id="IPR001926">
    <property type="entry name" value="TrpB-like_PALP"/>
</dbReference>
<dbReference type="Gene3D" id="3.40.50.1100">
    <property type="match status" value="2"/>
</dbReference>
<evidence type="ECO:0000313" key="7">
    <source>
        <dbReference type="EMBL" id="WLD59248.1"/>
    </source>
</evidence>
<evidence type="ECO:0000256" key="5">
    <source>
        <dbReference type="PIRSR" id="PIRSR006278-2"/>
    </source>
</evidence>
<comment type="similarity">
    <text evidence="2">Belongs to the ACC deaminase/D-cysteine desulfhydrase family.</text>
</comment>
<feature type="modified residue" description="N6-(pyridoxal phosphate)lysine" evidence="5">
    <location>
        <position position="33"/>
    </location>
</feature>
<evidence type="ECO:0000256" key="1">
    <source>
        <dbReference type="ARBA" id="ARBA00001933"/>
    </source>
</evidence>
<dbReference type="GO" id="GO:0019148">
    <property type="term" value="F:D-cysteine desulfhydrase activity"/>
    <property type="evidence" value="ECO:0007669"/>
    <property type="project" value="TreeGrafter"/>
</dbReference>
<keyword evidence="3 5" id="KW-0663">Pyridoxal phosphate</keyword>
<feature type="active site" description="Nucleophile" evidence="4">
    <location>
        <position position="60"/>
    </location>
</feature>
<sequence>MLQALPHPLLVQHEVALFIWREDLNHAIISGNKWHKLQPWLRAAEAKQIRHLMSFGGRHSNHLHALAFACHQRHWRSTGWVRGHATQGMTATLSDCLRWGMRLHFVSRHQYRQRHSPAWFANAHAQWPEALIVPEGGTSELGVSGVKAWGLAMAAHLPAQASIMVPVGSGGTLAGLSRALATRFDIVAVPVFKAWQGHLAELSRTYQLPSVQVWPGAGKGFGRTSAEEAAFDAFFCQQFGLLLDPVYTLKVAWQFWRRLVAGEIPQGSTWVLLHTGGLQGRRDWETAAKRVQ</sequence>
<organism evidence="7">
    <name type="scientific">Salinispirillum sp. LH 10-3-1</name>
    <dbReference type="NCBI Taxonomy" id="2952525"/>
    <lineage>
        <taxon>Bacteria</taxon>
        <taxon>Pseudomonadati</taxon>
        <taxon>Pseudomonadota</taxon>
        <taxon>Gammaproteobacteria</taxon>
        <taxon>Oceanospirillales</taxon>
        <taxon>Saccharospirillaceae</taxon>
        <taxon>Salinispirillum</taxon>
    </lineage>
</organism>
<reference evidence="7" key="1">
    <citation type="submission" date="2022-07" db="EMBL/GenBank/DDBJ databases">
        <title>Complete genome sequence of Salinispirillum sp. LH10-3-1 capable of multiple carbohydrate inversion isolated from a soda lake.</title>
        <authorList>
            <person name="Liu J."/>
            <person name="Zhai Y."/>
            <person name="Zhang H."/>
            <person name="Yang H."/>
            <person name="Qu J."/>
            <person name="Li J."/>
        </authorList>
    </citation>
    <scope>NUCLEOTIDE SEQUENCE</scope>
    <source>
        <strain evidence="7">LH 10-3-1</strain>
    </source>
</reference>
<dbReference type="PIRSF" id="PIRSF006278">
    <property type="entry name" value="ACCD_DCysDesulf"/>
    <property type="match status" value="1"/>
</dbReference>
<evidence type="ECO:0000256" key="2">
    <source>
        <dbReference type="ARBA" id="ARBA00008639"/>
    </source>
</evidence>